<feature type="compositionally biased region" description="Polar residues" evidence="1">
    <location>
        <begin position="329"/>
        <end position="339"/>
    </location>
</feature>
<feature type="region of interest" description="Disordered" evidence="1">
    <location>
        <begin position="74"/>
        <end position="95"/>
    </location>
</feature>
<feature type="region of interest" description="Disordered" evidence="1">
    <location>
        <begin position="804"/>
        <end position="873"/>
    </location>
</feature>
<sequence length="1596" mass="174712">MNCSQKSSNPGMYSDGCMPPPLSYGGIVNFEPGIYSHQQPMIQQHSEQQYQMDSFHAVASQITSCNQSMAYTPGNAHSQSHATMYSSQSPAHQNRMSPLQVMPSQQKMPPLSPSTSVMTQHQAAPLHSDIQQSRSNSQHQTVSMHGTMQQQYPPSLSPMHRITPQLPHMSPGQQQYPPIPPLTPDVRGIKQVRRLSTQNDFSAQRPPSVPSPNQYNHNLHFSQRMMSSPDSFSNIPPLAHIQHPHQGTYNIQQQMSTAQANFTSHLPQPPSYSSAVSNTIHTIENVSAVSHPNTANYHLAKKTLPNSNQTYQSRGRFDSHQRNMEHILNSQVPSRQTEAYSAKGLSSASHPASSWHPAHNAPQATDANTLNNSFGHHVSRSGSVSNIFSAAQNNTAPSQNMVDLYQSHISASGFVQVNAKNCRESSVGHGARGGRGGAAARIRGRGRGRGKKTTSVSRSQQWQQPPSVSSVQSFQSDIEAMQAGVVADMVSTIKSKCQNSSRNHDSGISTQVAQSTNNATPNPPTPAIKQNTAARTSQTSTSQLSSISALSHSMKAKSSSREAALEAIRIKQELVENLAKAKKGQSNQQSKGQNRTDIAGLASTTNHTAARQSIGGNKIEEAPSQSANRYVADSNETQAKSSVQSHFQSESNLSNPQSIVQQNVSSSKNCVSGEQAHFDNLAFLLSASADAKKVNQNIPSHHEDRNNGANKSTSLSLSNANKNAFLQKCNSVTSKKSVNSNSVKTNHLKSKEIFESKYKQKASAHTSSKHPLVQKAVFTNMNQNIQSENKKPMTAKERVISMWRDGQVVGRNPTALKRSLKNIPPQLSPRDHGQHTKSQGTTSSSDTLLTPGGKKEADVSNSKKSKQSPLNTAKDTCDKLKFSLCYIMFHGHKLICLKAPKDKVLLLCQFQFECFPDKGMGSINNCIDRSLRIKKKPLQYHSKEEIVSYLKKNDYKIDSEVLTISLEDARRVYHHMYAIRNCVSVSCVVELLDQPVDLSHVIPGSKRRTFQREILSRIKRERDSLEDCDNREMPNPQKSLAKPQSADHIENEMNAGGENLTKANEDDSRSDHTVAYGANEMADEDDLIIVSVEENPNMIRFNGNGQKVGMLWNSLMGRVRSYVHKNEHYLVIEDLCKIFGSSDFNASIDNENITVYSCCSEIGQFINQISDKFPPVSSFHDCLVKETDLGVQWANDVPESDSSINTSFKVPRLKQELSDEAIACSAPKQPKLMEEKTPRPRNSSESDLDSTEPCLQIDMDKSSQASKENTPEKQSCSSFAPSNSVTELVSAAGSKTTISSSSPESHMSAASAETVASTLVLGDASVCTEISSRHQVLNGALSRSVVTSPSHETSRAVKANEKDLQTDQVAQQDVVTEIIDDDDDILSEPKNCSSTLSIETEKQKAKDNCEGVDSTKEQESNISLNAFENSSHPISNVVLVGPENSKQSKCSQQSPSSSSNCSAAPLKRRSSLGVAFPDLACPHTSKEVVKADVTMDDIDIMTSKNEPNSVNRNQTKSFLLKANSKLRQQNSALIGILHKLRKDLAAVKKELTFTRTARDKAEKVCKHLEDALATMTSSFPFGNSSAPIVIDADEGK</sequence>
<evidence type="ECO:0000313" key="2">
    <source>
        <dbReference type="EMBL" id="GFO37800.1"/>
    </source>
</evidence>
<dbReference type="EMBL" id="BLXT01007308">
    <property type="protein sequence ID" value="GFO37800.1"/>
    <property type="molecule type" value="Genomic_DNA"/>
</dbReference>
<feature type="region of interest" description="Disordered" evidence="1">
    <location>
        <begin position="329"/>
        <end position="377"/>
    </location>
</feature>
<feature type="compositionally biased region" description="Polar residues" evidence="1">
    <location>
        <begin position="1262"/>
        <end position="1282"/>
    </location>
</feature>
<feature type="compositionally biased region" description="Polar residues" evidence="1">
    <location>
        <begin position="363"/>
        <end position="377"/>
    </location>
</feature>
<evidence type="ECO:0000313" key="3">
    <source>
        <dbReference type="Proteomes" id="UP000735302"/>
    </source>
</evidence>
<feature type="compositionally biased region" description="Polar residues" evidence="1">
    <location>
        <begin position="836"/>
        <end position="848"/>
    </location>
</feature>
<keyword evidence="3" id="KW-1185">Reference proteome</keyword>
<gene>
    <name evidence="2" type="ORF">PoB_006430500</name>
</gene>
<feature type="compositionally biased region" description="Polar residues" evidence="1">
    <location>
        <begin position="623"/>
        <end position="660"/>
    </location>
</feature>
<feature type="compositionally biased region" description="Basic residues" evidence="1">
    <location>
        <begin position="442"/>
        <end position="452"/>
    </location>
</feature>
<feature type="compositionally biased region" description="Polar residues" evidence="1">
    <location>
        <begin position="496"/>
        <end position="515"/>
    </location>
</feature>
<dbReference type="Proteomes" id="UP000735302">
    <property type="component" value="Unassembled WGS sequence"/>
</dbReference>
<proteinExistence type="predicted"/>
<feature type="region of interest" description="Disordered" evidence="1">
    <location>
        <begin position="609"/>
        <end position="660"/>
    </location>
</feature>
<feature type="region of interest" description="Disordered" evidence="1">
    <location>
        <begin position="425"/>
        <end position="474"/>
    </location>
</feature>
<feature type="region of interest" description="Disordered" evidence="1">
    <location>
        <begin position="1443"/>
        <end position="1464"/>
    </location>
</feature>
<feature type="compositionally biased region" description="Low complexity" evidence="1">
    <location>
        <begin position="1444"/>
        <end position="1464"/>
    </location>
</feature>
<organism evidence="2 3">
    <name type="scientific">Plakobranchus ocellatus</name>
    <dbReference type="NCBI Taxonomy" id="259542"/>
    <lineage>
        <taxon>Eukaryota</taxon>
        <taxon>Metazoa</taxon>
        <taxon>Spiralia</taxon>
        <taxon>Lophotrochozoa</taxon>
        <taxon>Mollusca</taxon>
        <taxon>Gastropoda</taxon>
        <taxon>Heterobranchia</taxon>
        <taxon>Euthyneura</taxon>
        <taxon>Panpulmonata</taxon>
        <taxon>Sacoglossa</taxon>
        <taxon>Placobranchoidea</taxon>
        <taxon>Plakobranchidae</taxon>
        <taxon>Plakobranchus</taxon>
    </lineage>
</organism>
<comment type="caution">
    <text evidence="2">The sequence shown here is derived from an EMBL/GenBank/DDBJ whole genome shotgun (WGS) entry which is preliminary data.</text>
</comment>
<feature type="compositionally biased region" description="Basic and acidic residues" evidence="1">
    <location>
        <begin position="1231"/>
        <end position="1244"/>
    </location>
</feature>
<feature type="compositionally biased region" description="Polar residues" evidence="1">
    <location>
        <begin position="859"/>
        <end position="873"/>
    </location>
</feature>
<protein>
    <submittedName>
        <fullName evidence="2">Uncharacterized protein</fullName>
    </submittedName>
</protein>
<name>A0AAV4D194_9GAST</name>
<feature type="region of interest" description="Disordered" evidence="1">
    <location>
        <begin position="496"/>
        <end position="549"/>
    </location>
</feature>
<feature type="region of interest" description="Disordered" evidence="1">
    <location>
        <begin position="1224"/>
        <end position="1282"/>
    </location>
</feature>
<accession>A0AAV4D194</accession>
<feature type="compositionally biased region" description="Low complexity" evidence="1">
    <location>
        <begin position="455"/>
        <end position="474"/>
    </location>
</feature>
<reference evidence="2 3" key="1">
    <citation type="journal article" date="2021" name="Elife">
        <title>Chloroplast acquisition without the gene transfer in kleptoplastic sea slugs, Plakobranchus ocellatus.</title>
        <authorList>
            <person name="Maeda T."/>
            <person name="Takahashi S."/>
            <person name="Yoshida T."/>
            <person name="Shimamura S."/>
            <person name="Takaki Y."/>
            <person name="Nagai Y."/>
            <person name="Toyoda A."/>
            <person name="Suzuki Y."/>
            <person name="Arimoto A."/>
            <person name="Ishii H."/>
            <person name="Satoh N."/>
            <person name="Nishiyama T."/>
            <person name="Hasebe M."/>
            <person name="Maruyama T."/>
            <person name="Minagawa J."/>
            <person name="Obokata J."/>
            <person name="Shigenobu S."/>
        </authorList>
    </citation>
    <scope>NUCLEOTIDE SEQUENCE [LARGE SCALE GENOMIC DNA]</scope>
</reference>
<feature type="region of interest" description="Disordered" evidence="1">
    <location>
        <begin position="1025"/>
        <end position="1046"/>
    </location>
</feature>
<evidence type="ECO:0000256" key="1">
    <source>
        <dbReference type="SAM" id="MobiDB-lite"/>
    </source>
</evidence>
<feature type="compositionally biased region" description="Low complexity" evidence="1">
    <location>
        <begin position="346"/>
        <end position="362"/>
    </location>
</feature>
<feature type="compositionally biased region" description="Low complexity" evidence="1">
    <location>
        <begin position="532"/>
        <end position="549"/>
    </location>
</feature>